<name>A0ACC2FZ12_DALPE</name>
<organism evidence="1 2">
    <name type="scientific">Dallia pectoralis</name>
    <name type="common">Alaska blackfish</name>
    <dbReference type="NCBI Taxonomy" id="75939"/>
    <lineage>
        <taxon>Eukaryota</taxon>
        <taxon>Metazoa</taxon>
        <taxon>Chordata</taxon>
        <taxon>Craniata</taxon>
        <taxon>Vertebrata</taxon>
        <taxon>Euteleostomi</taxon>
        <taxon>Actinopterygii</taxon>
        <taxon>Neopterygii</taxon>
        <taxon>Teleostei</taxon>
        <taxon>Protacanthopterygii</taxon>
        <taxon>Esociformes</taxon>
        <taxon>Umbridae</taxon>
        <taxon>Dallia</taxon>
    </lineage>
</organism>
<keyword evidence="2" id="KW-1185">Reference proteome</keyword>
<reference evidence="1" key="1">
    <citation type="submission" date="2021-05" db="EMBL/GenBank/DDBJ databases">
        <authorList>
            <person name="Pan Q."/>
            <person name="Jouanno E."/>
            <person name="Zahm M."/>
            <person name="Klopp C."/>
            <person name="Cabau C."/>
            <person name="Louis A."/>
            <person name="Berthelot C."/>
            <person name="Parey E."/>
            <person name="Roest Crollius H."/>
            <person name="Montfort J."/>
            <person name="Robinson-Rechavi M."/>
            <person name="Bouchez O."/>
            <person name="Lampietro C."/>
            <person name="Lopez Roques C."/>
            <person name="Donnadieu C."/>
            <person name="Postlethwait J."/>
            <person name="Bobe J."/>
            <person name="Dillon D."/>
            <person name="Chandos A."/>
            <person name="von Hippel F."/>
            <person name="Guiguen Y."/>
        </authorList>
    </citation>
    <scope>NUCLEOTIDE SEQUENCE</scope>
    <source>
        <strain evidence="1">YG-Jan2019</strain>
    </source>
</reference>
<evidence type="ECO:0000313" key="2">
    <source>
        <dbReference type="Proteomes" id="UP001157502"/>
    </source>
</evidence>
<comment type="caution">
    <text evidence="1">The sequence shown here is derived from an EMBL/GenBank/DDBJ whole genome shotgun (WGS) entry which is preliminary data.</text>
</comment>
<gene>
    <name evidence="1" type="ORF">DPEC_G00238310</name>
</gene>
<evidence type="ECO:0000313" key="1">
    <source>
        <dbReference type="EMBL" id="KAJ7996561.1"/>
    </source>
</evidence>
<sequence length="326" mass="34970">MRFLARSQKLGCNKGFGHLITVMVPQRLINVTKGDSAVLACTFVTTQQKTNDLIVQWSFVAKNTIVQQQVYYYQSGEGIISNAYKGRLAPPSSPATSNNASVTISNMQVSDAGAYTCEVRNFPDVNGQTEATTIVNVLEVPSVPFCAVHGNVETGHLVTLTCHSEQGSPSPTYSWVRLDNDKTLTPVLQGNTDTTSGSLYMRNISQFEFGEYKCTSSNAVGSATCTVELEHELGGGVIAGAVIGALLAAVLIILMVWYVTHSMKKQKYSATKTTEMQAIPKSSSAVAYEDAPTRGSDQQGSVTSSEVPMATRGHVHADADRENAEA</sequence>
<dbReference type="EMBL" id="CM055747">
    <property type="protein sequence ID" value="KAJ7996561.1"/>
    <property type="molecule type" value="Genomic_DNA"/>
</dbReference>
<accession>A0ACC2FZ12</accession>
<protein>
    <submittedName>
        <fullName evidence="1">Uncharacterized protein</fullName>
    </submittedName>
</protein>
<proteinExistence type="predicted"/>
<dbReference type="Proteomes" id="UP001157502">
    <property type="component" value="Chromosome 20"/>
</dbReference>